<dbReference type="RefSeq" id="WP_381241975.1">
    <property type="nucleotide sequence ID" value="NZ_JBHSKH010000103.1"/>
</dbReference>
<dbReference type="Pfam" id="PF10901">
    <property type="entry name" value="DUF2690"/>
    <property type="match status" value="1"/>
</dbReference>
<sequence>MADWKPLPDELDLDTRNLVEQLRRLKDRSGLSLVALADRTLHSKSSWERYLNGKTLPPRQAIESLVLIVGADPDRLTALWYLAEHNWSCRETAGPKARRPEPAATANGTGTAAAPRGARIRRAAMSVWSTRRRTAAAAAVLVAAGAVLVGLRAVSDNGPTAHSPDRPNRLAAGGTSGTAPLDTTCFEDSCTGKDPKQAHCADAWTAALGRTHGVYVELRYSDACKAAWARISWGRTGDIAEVVAVSGARRHDRVHYDTDVYSPMVAADTPSDAKACTTLTSGAHDCTDPGGTIHLTEPPEPTP</sequence>
<dbReference type="SUPFAM" id="SSF47413">
    <property type="entry name" value="lambda repressor-like DNA-binding domains"/>
    <property type="match status" value="1"/>
</dbReference>
<protein>
    <submittedName>
        <fullName evidence="2">DUF2690 domain-containing protein</fullName>
    </submittedName>
</protein>
<evidence type="ECO:0000313" key="2">
    <source>
        <dbReference type="EMBL" id="MFD1312535.1"/>
    </source>
</evidence>
<dbReference type="InterPro" id="IPR021224">
    <property type="entry name" value="DUF2690"/>
</dbReference>
<reference evidence="3" key="1">
    <citation type="journal article" date="2019" name="Int. J. Syst. Evol. Microbiol.">
        <title>The Global Catalogue of Microorganisms (GCM) 10K type strain sequencing project: providing services to taxonomists for standard genome sequencing and annotation.</title>
        <authorList>
            <consortium name="The Broad Institute Genomics Platform"/>
            <consortium name="The Broad Institute Genome Sequencing Center for Infectious Disease"/>
            <person name="Wu L."/>
            <person name="Ma J."/>
        </authorList>
    </citation>
    <scope>NUCLEOTIDE SEQUENCE [LARGE SCALE GENOMIC DNA]</scope>
    <source>
        <strain evidence="3">CGMCC 4.7020</strain>
    </source>
</reference>
<feature type="region of interest" description="Disordered" evidence="1">
    <location>
        <begin position="92"/>
        <end position="116"/>
    </location>
</feature>
<dbReference type="Pfam" id="PF13560">
    <property type="entry name" value="HTH_31"/>
    <property type="match status" value="1"/>
</dbReference>
<gene>
    <name evidence="2" type="ORF">ACFQ5X_43010</name>
</gene>
<dbReference type="EMBL" id="JBHTMM010000123">
    <property type="protein sequence ID" value="MFD1312535.1"/>
    <property type="molecule type" value="Genomic_DNA"/>
</dbReference>
<name>A0ABW3XV78_9ACTN</name>
<accession>A0ABW3XV78</accession>
<feature type="compositionally biased region" description="Low complexity" evidence="1">
    <location>
        <begin position="103"/>
        <end position="116"/>
    </location>
</feature>
<organism evidence="2 3">
    <name type="scientific">Streptomyces kaempferi</name>
    <dbReference type="NCBI Taxonomy" id="333725"/>
    <lineage>
        <taxon>Bacteria</taxon>
        <taxon>Bacillati</taxon>
        <taxon>Actinomycetota</taxon>
        <taxon>Actinomycetes</taxon>
        <taxon>Kitasatosporales</taxon>
        <taxon>Streptomycetaceae</taxon>
        <taxon>Streptomyces</taxon>
    </lineage>
</organism>
<feature type="region of interest" description="Disordered" evidence="1">
    <location>
        <begin position="156"/>
        <end position="175"/>
    </location>
</feature>
<dbReference type="InterPro" id="IPR010982">
    <property type="entry name" value="Lambda_DNA-bd_dom_sf"/>
</dbReference>
<proteinExistence type="predicted"/>
<evidence type="ECO:0000256" key="1">
    <source>
        <dbReference type="SAM" id="MobiDB-lite"/>
    </source>
</evidence>
<dbReference type="CDD" id="cd00093">
    <property type="entry name" value="HTH_XRE"/>
    <property type="match status" value="1"/>
</dbReference>
<keyword evidence="3" id="KW-1185">Reference proteome</keyword>
<dbReference type="InterPro" id="IPR001387">
    <property type="entry name" value="Cro/C1-type_HTH"/>
</dbReference>
<dbReference type="Gene3D" id="1.10.260.40">
    <property type="entry name" value="lambda repressor-like DNA-binding domains"/>
    <property type="match status" value="1"/>
</dbReference>
<dbReference type="Proteomes" id="UP001597058">
    <property type="component" value="Unassembled WGS sequence"/>
</dbReference>
<evidence type="ECO:0000313" key="3">
    <source>
        <dbReference type="Proteomes" id="UP001597058"/>
    </source>
</evidence>
<comment type="caution">
    <text evidence="2">The sequence shown here is derived from an EMBL/GenBank/DDBJ whole genome shotgun (WGS) entry which is preliminary data.</text>
</comment>